<reference evidence="1 2" key="1">
    <citation type="submission" date="2016-03" db="EMBL/GenBank/DDBJ databases">
        <title>Chemosynthetic sulphur-oxidizing symbionts of marine invertebrate animals are capable of nitrogen fixation.</title>
        <authorList>
            <person name="Petersen J.M."/>
            <person name="Kemper A."/>
            <person name="Gruber-Vodicka H."/>
            <person name="Cardini U."/>
            <person name="Geest Mvander."/>
            <person name="Kleiner M."/>
            <person name="Bulgheresi S."/>
            <person name="Fussmann M."/>
            <person name="Herbold C."/>
            <person name="Seah B.K.B."/>
            <person name="Antony C.Paul."/>
            <person name="Liu D."/>
            <person name="Belitz A."/>
            <person name="Weber M."/>
        </authorList>
    </citation>
    <scope>NUCLEOTIDE SEQUENCE [LARGE SCALE GENOMIC DNA]</scope>
    <source>
        <strain evidence="1">G_D</strain>
    </source>
</reference>
<evidence type="ECO:0000313" key="1">
    <source>
        <dbReference type="EMBL" id="ODB97486.1"/>
    </source>
</evidence>
<proteinExistence type="predicted"/>
<gene>
    <name evidence="1" type="ORF">A3196_12410</name>
</gene>
<dbReference type="STRING" id="1818881.A3196_12410"/>
<comment type="caution">
    <text evidence="1">The sequence shown here is derived from an EMBL/GenBank/DDBJ whole genome shotgun (WGS) entry which is preliminary data.</text>
</comment>
<accession>A0A1E2URW2</accession>
<dbReference type="Proteomes" id="UP000094849">
    <property type="component" value="Unassembled WGS sequence"/>
</dbReference>
<dbReference type="AlphaFoldDB" id="A0A1E2URW2"/>
<sequence>MCTAVYYTFNNQDVRTAFADSRACLPVRKKQGDIALLPWGRRKQQAGKLPLGGWARLDAIYGGHWDRWHPLPVKLDIRQFMEIDFEGARRWFDVTSGKWIQGLIAHWQHERRVYVVTITPELEDSEYERWPRILSAGSRSKSLITAYFDQ</sequence>
<protein>
    <submittedName>
        <fullName evidence="1">Uncharacterized protein</fullName>
    </submittedName>
</protein>
<name>A0A1E2URW2_9GAMM</name>
<dbReference type="EMBL" id="LVJZ01000003">
    <property type="protein sequence ID" value="ODB97486.1"/>
    <property type="molecule type" value="Genomic_DNA"/>
</dbReference>
<organism evidence="1 2">
    <name type="scientific">Candidatus Thiodiazotropha endoloripes</name>
    <dbReference type="NCBI Taxonomy" id="1818881"/>
    <lineage>
        <taxon>Bacteria</taxon>
        <taxon>Pseudomonadati</taxon>
        <taxon>Pseudomonadota</taxon>
        <taxon>Gammaproteobacteria</taxon>
        <taxon>Chromatiales</taxon>
        <taxon>Sedimenticolaceae</taxon>
        <taxon>Candidatus Thiodiazotropha</taxon>
    </lineage>
</organism>
<evidence type="ECO:0000313" key="2">
    <source>
        <dbReference type="Proteomes" id="UP000094849"/>
    </source>
</evidence>
<dbReference type="RefSeq" id="WP_069005253.1">
    <property type="nucleotide sequence ID" value="NZ_LVJX01000007.1"/>
</dbReference>
<keyword evidence="2" id="KW-1185">Reference proteome</keyword>